<keyword evidence="17" id="KW-1185">Reference proteome</keyword>
<evidence type="ECO:0000256" key="5">
    <source>
        <dbReference type="ARBA" id="ARBA00022643"/>
    </source>
</evidence>
<evidence type="ECO:0000256" key="10">
    <source>
        <dbReference type="ARBA" id="ARBA00048205"/>
    </source>
</evidence>
<dbReference type="EMBL" id="ACJM01000018">
    <property type="protein sequence ID" value="EEG76418.1"/>
    <property type="molecule type" value="Genomic_DNA"/>
</dbReference>
<dbReference type="PIRSF" id="PIRSF006621">
    <property type="entry name" value="Dus"/>
    <property type="match status" value="1"/>
</dbReference>
<evidence type="ECO:0000313" key="16">
    <source>
        <dbReference type="EMBL" id="EEG76418.1"/>
    </source>
</evidence>
<dbReference type="GO" id="GO:0017150">
    <property type="term" value="F:tRNA dihydrouridine synthase activity"/>
    <property type="evidence" value="ECO:0007669"/>
    <property type="project" value="InterPro"/>
</dbReference>
<feature type="active site" description="Proton donor" evidence="13">
    <location>
        <position position="100"/>
    </location>
</feature>
<evidence type="ECO:0000256" key="1">
    <source>
        <dbReference type="ARBA" id="ARBA00001917"/>
    </source>
</evidence>
<feature type="domain" description="DUS-like FMN-binding" evidence="15">
    <location>
        <begin position="13"/>
        <end position="313"/>
    </location>
</feature>
<feature type="binding site" evidence="14">
    <location>
        <position position="70"/>
    </location>
    <ligand>
        <name>FMN</name>
        <dbReference type="ChEBI" id="CHEBI:58210"/>
    </ligand>
</feature>
<sequence>MQIGSLALQNKVILAPLAGVTDSSFRILAREMGCALVFTEMISAKGAVCAPEQTLKIARFTAQERPIGIQLFGSDPEIFARATELCNGQAPDLLDINMGCPVKKVAGKGEGCALMRDPDKAYAITKAVCDAATMPVTVKMRKGWDDSEVNAVEVALAVQEAGAAAVTVHGRTRAQGYSGRADWSVIARVKEALRVPVVGNGDIWEPQDAQRMLQQTGCDAVMLARGVLGNLWLIRRTVHYLETGELLPEPEMAERVRLACRHLKMVVDEKGEYMGVREMRKHMAWYLKGMRGAAQVRNEIMRAKTKEEMTAILENLPGQ</sequence>
<accession>C0GJW0</accession>
<dbReference type="CDD" id="cd02801">
    <property type="entry name" value="DUS_like_FMN"/>
    <property type="match status" value="1"/>
</dbReference>
<feature type="binding site" evidence="14">
    <location>
        <position position="139"/>
    </location>
    <ligand>
        <name>FMN</name>
        <dbReference type="ChEBI" id="CHEBI:58210"/>
    </ligand>
</feature>
<dbReference type="AlphaFoldDB" id="C0GJW0"/>
<dbReference type="Pfam" id="PF01207">
    <property type="entry name" value="Dus"/>
    <property type="match status" value="1"/>
</dbReference>
<dbReference type="InterPro" id="IPR035587">
    <property type="entry name" value="DUS-like_FMN-bd"/>
</dbReference>
<dbReference type="InterPro" id="IPR024036">
    <property type="entry name" value="tRNA-dHydroUridine_Synthase_C"/>
</dbReference>
<name>C0GJW0_DETAL</name>
<evidence type="ECO:0000256" key="13">
    <source>
        <dbReference type="PIRSR" id="PIRSR006621-1"/>
    </source>
</evidence>
<dbReference type="InterPro" id="IPR013785">
    <property type="entry name" value="Aldolase_TIM"/>
</dbReference>
<dbReference type="PANTHER" id="PTHR45846">
    <property type="entry name" value="TRNA-DIHYDROURIDINE(47) SYNTHASE [NAD(P)(+)]-LIKE"/>
    <property type="match status" value="1"/>
</dbReference>
<evidence type="ECO:0000256" key="11">
    <source>
        <dbReference type="ARBA" id="ARBA00048802"/>
    </source>
</evidence>
<keyword evidence="4 12" id="KW-0285">Flavoprotein</keyword>
<evidence type="ECO:0000256" key="4">
    <source>
        <dbReference type="ARBA" id="ARBA00022630"/>
    </source>
</evidence>
<evidence type="ECO:0000259" key="15">
    <source>
        <dbReference type="Pfam" id="PF01207"/>
    </source>
</evidence>
<dbReference type="STRING" id="555088.DealDRAFT_2763"/>
<organism evidence="16 17">
    <name type="scientific">Dethiobacter alkaliphilus AHT 1</name>
    <dbReference type="NCBI Taxonomy" id="555088"/>
    <lineage>
        <taxon>Bacteria</taxon>
        <taxon>Bacillati</taxon>
        <taxon>Bacillota</taxon>
        <taxon>Dethiobacteria</taxon>
        <taxon>Dethiobacterales</taxon>
        <taxon>Dethiobacteraceae</taxon>
        <taxon>Dethiobacter</taxon>
    </lineage>
</organism>
<evidence type="ECO:0000256" key="3">
    <source>
        <dbReference type="ARBA" id="ARBA00022555"/>
    </source>
</evidence>
<dbReference type="InterPro" id="IPR001269">
    <property type="entry name" value="DUS_fam"/>
</dbReference>
<comment type="catalytic activity">
    <reaction evidence="11">
        <text>a 5,6-dihydrouridine in tRNA + NAD(+) = a uridine in tRNA + NADH + H(+)</text>
        <dbReference type="Rhea" id="RHEA:54452"/>
        <dbReference type="Rhea" id="RHEA-COMP:13339"/>
        <dbReference type="Rhea" id="RHEA-COMP:13887"/>
        <dbReference type="ChEBI" id="CHEBI:15378"/>
        <dbReference type="ChEBI" id="CHEBI:57540"/>
        <dbReference type="ChEBI" id="CHEBI:57945"/>
        <dbReference type="ChEBI" id="CHEBI:65315"/>
        <dbReference type="ChEBI" id="CHEBI:74443"/>
    </reaction>
</comment>
<evidence type="ECO:0000256" key="8">
    <source>
        <dbReference type="ARBA" id="ARBA00022884"/>
    </source>
</evidence>
<keyword evidence="7" id="KW-0521">NADP</keyword>
<evidence type="ECO:0000256" key="2">
    <source>
        <dbReference type="ARBA" id="ARBA00002790"/>
    </source>
</evidence>
<proteinExistence type="inferred from homology"/>
<evidence type="ECO:0000256" key="7">
    <source>
        <dbReference type="ARBA" id="ARBA00022857"/>
    </source>
</evidence>
<dbReference type="SUPFAM" id="SSF51395">
    <property type="entry name" value="FMN-linked oxidoreductases"/>
    <property type="match status" value="1"/>
</dbReference>
<dbReference type="PROSITE" id="PS01136">
    <property type="entry name" value="UPF0034"/>
    <property type="match status" value="1"/>
</dbReference>
<comment type="function">
    <text evidence="2 12">Catalyzes the synthesis of 5,6-dihydrouridine (D), a modified base found in the D-loop of most tRNAs, via the reduction of the C5-C6 double bond in target uridines.</text>
</comment>
<keyword evidence="3" id="KW-0820">tRNA-binding</keyword>
<dbReference type="RefSeq" id="WP_008518459.1">
    <property type="nucleotide sequence ID" value="NZ_ACJM01000018.1"/>
</dbReference>
<comment type="caution">
    <text evidence="16">The sequence shown here is derived from an EMBL/GenBank/DDBJ whole genome shotgun (WGS) entry which is preliminary data.</text>
</comment>
<keyword evidence="14" id="KW-0547">Nucleotide-binding</keyword>
<dbReference type="NCBIfam" id="TIGR00737">
    <property type="entry name" value="nifR3_yhdG"/>
    <property type="match status" value="1"/>
</dbReference>
<evidence type="ECO:0000256" key="12">
    <source>
        <dbReference type="PIRNR" id="PIRNR006621"/>
    </source>
</evidence>
<keyword evidence="5 12" id="KW-0288">FMN</keyword>
<reference evidence="16 17" key="1">
    <citation type="submission" date="2009-02" db="EMBL/GenBank/DDBJ databases">
        <title>Sequencing of the draft genome and assembly of Dethiobacter alkaliphilus AHT 1.</title>
        <authorList>
            <consortium name="US DOE Joint Genome Institute (JGI-PGF)"/>
            <person name="Lucas S."/>
            <person name="Copeland A."/>
            <person name="Lapidus A."/>
            <person name="Glavina del Rio T."/>
            <person name="Dalin E."/>
            <person name="Tice H."/>
            <person name="Bruce D."/>
            <person name="Goodwin L."/>
            <person name="Pitluck S."/>
            <person name="Larimer F."/>
            <person name="Land M.L."/>
            <person name="Hauser L."/>
            <person name="Muyzer G."/>
        </authorList>
    </citation>
    <scope>NUCLEOTIDE SEQUENCE [LARGE SCALE GENOMIC DNA]</scope>
    <source>
        <strain evidence="16 17">AHT 1</strain>
    </source>
</reference>
<keyword evidence="9 12" id="KW-0560">Oxidoreductase</keyword>
<evidence type="ECO:0000313" key="17">
    <source>
        <dbReference type="Proteomes" id="UP000006443"/>
    </source>
</evidence>
<dbReference type="InterPro" id="IPR018517">
    <property type="entry name" value="tRNA_hU_synthase_CS"/>
</dbReference>
<dbReference type="OrthoDB" id="9764501at2"/>
<keyword evidence="8" id="KW-0694">RNA-binding</keyword>
<dbReference type="Gene3D" id="3.20.20.70">
    <property type="entry name" value="Aldolase class I"/>
    <property type="match status" value="1"/>
</dbReference>
<dbReference type="Proteomes" id="UP000006443">
    <property type="component" value="Unassembled WGS sequence"/>
</dbReference>
<dbReference type="eggNOG" id="COG0042">
    <property type="taxonomic scope" value="Bacteria"/>
</dbReference>
<comment type="cofactor">
    <cofactor evidence="1 12 14">
        <name>FMN</name>
        <dbReference type="ChEBI" id="CHEBI:58210"/>
    </cofactor>
</comment>
<dbReference type="Gene3D" id="1.10.1200.80">
    <property type="entry name" value="Putative flavin oxidoreducatase, domain 2"/>
    <property type="match status" value="1"/>
</dbReference>
<protein>
    <recommendedName>
        <fullName evidence="12">tRNA-dihydrouridine synthase</fullName>
        <ecNumber evidence="12">1.3.1.-</ecNumber>
    </recommendedName>
</protein>
<evidence type="ECO:0000256" key="14">
    <source>
        <dbReference type="PIRSR" id="PIRSR006621-2"/>
    </source>
</evidence>
<dbReference type="GO" id="GO:0050660">
    <property type="term" value="F:flavin adenine dinucleotide binding"/>
    <property type="evidence" value="ECO:0007669"/>
    <property type="project" value="InterPro"/>
</dbReference>
<evidence type="ECO:0000256" key="9">
    <source>
        <dbReference type="ARBA" id="ARBA00023002"/>
    </source>
</evidence>
<feature type="binding site" evidence="14">
    <location>
        <begin position="224"/>
        <end position="225"/>
    </location>
    <ligand>
        <name>FMN</name>
        <dbReference type="ChEBI" id="CHEBI:58210"/>
    </ligand>
</feature>
<feature type="binding site" evidence="14">
    <location>
        <position position="169"/>
    </location>
    <ligand>
        <name>FMN</name>
        <dbReference type="ChEBI" id="CHEBI:58210"/>
    </ligand>
</feature>
<dbReference type="EC" id="1.3.1.-" evidence="12"/>
<keyword evidence="6 12" id="KW-0819">tRNA processing</keyword>
<dbReference type="PANTHER" id="PTHR45846:SF1">
    <property type="entry name" value="TRNA-DIHYDROURIDINE(47) SYNTHASE [NAD(P)(+)]-LIKE"/>
    <property type="match status" value="1"/>
</dbReference>
<evidence type="ECO:0000256" key="6">
    <source>
        <dbReference type="ARBA" id="ARBA00022694"/>
    </source>
</evidence>
<comment type="similarity">
    <text evidence="12">Belongs to the dus family.</text>
</comment>
<gene>
    <name evidence="16" type="ORF">DealDRAFT_2763</name>
</gene>
<comment type="catalytic activity">
    <reaction evidence="10">
        <text>a 5,6-dihydrouridine in tRNA + NADP(+) = a uridine in tRNA + NADPH + H(+)</text>
        <dbReference type="Rhea" id="RHEA:23624"/>
        <dbReference type="Rhea" id="RHEA-COMP:13339"/>
        <dbReference type="Rhea" id="RHEA-COMP:13887"/>
        <dbReference type="ChEBI" id="CHEBI:15378"/>
        <dbReference type="ChEBI" id="CHEBI:57783"/>
        <dbReference type="ChEBI" id="CHEBI:58349"/>
        <dbReference type="ChEBI" id="CHEBI:65315"/>
        <dbReference type="ChEBI" id="CHEBI:74443"/>
    </reaction>
</comment>
<dbReference type="InterPro" id="IPR004652">
    <property type="entry name" value="DusB-like"/>
</dbReference>
<dbReference type="GO" id="GO:0000049">
    <property type="term" value="F:tRNA binding"/>
    <property type="evidence" value="ECO:0007669"/>
    <property type="project" value="UniProtKB-KW"/>
</dbReference>